<dbReference type="GO" id="GO:0005506">
    <property type="term" value="F:iron ion binding"/>
    <property type="evidence" value="ECO:0007669"/>
    <property type="project" value="InterPro"/>
</dbReference>
<evidence type="ECO:0000256" key="8">
    <source>
        <dbReference type="ARBA" id="ARBA00023033"/>
    </source>
</evidence>
<dbReference type="EMBL" id="KN825016">
    <property type="protein sequence ID" value="KIK95878.1"/>
    <property type="molecule type" value="Genomic_DNA"/>
</dbReference>
<keyword evidence="4 9" id="KW-0349">Heme</keyword>
<protein>
    <recommendedName>
        <fullName evidence="14">Cytochrome P450</fullName>
    </recommendedName>
</protein>
<evidence type="ECO:0000256" key="4">
    <source>
        <dbReference type="ARBA" id="ARBA00022617"/>
    </source>
</evidence>
<dbReference type="PRINTS" id="PR00385">
    <property type="entry name" value="P450"/>
</dbReference>
<comment type="similarity">
    <text evidence="3 10">Belongs to the cytochrome P450 family.</text>
</comment>
<evidence type="ECO:0000256" key="10">
    <source>
        <dbReference type="RuleBase" id="RU000461"/>
    </source>
</evidence>
<comment type="cofactor">
    <cofactor evidence="1 9">
        <name>heme</name>
        <dbReference type="ChEBI" id="CHEBI:30413"/>
    </cofactor>
</comment>
<dbReference type="GO" id="GO:0004497">
    <property type="term" value="F:monooxygenase activity"/>
    <property type="evidence" value="ECO:0007669"/>
    <property type="project" value="UniProtKB-KW"/>
</dbReference>
<feature type="chain" id="PRO_5002220924" description="Cytochrome P450" evidence="11">
    <location>
        <begin position="18"/>
        <end position="505"/>
    </location>
</feature>
<dbReference type="PANTHER" id="PTHR46300:SF7">
    <property type="entry name" value="P450, PUTATIVE (EUROFUNG)-RELATED"/>
    <property type="match status" value="1"/>
</dbReference>
<dbReference type="Proteomes" id="UP000054538">
    <property type="component" value="Unassembled WGS sequence"/>
</dbReference>
<dbReference type="InterPro" id="IPR036396">
    <property type="entry name" value="Cyt_P450_sf"/>
</dbReference>
<dbReference type="GO" id="GO:0020037">
    <property type="term" value="F:heme binding"/>
    <property type="evidence" value="ECO:0007669"/>
    <property type="project" value="InterPro"/>
</dbReference>
<keyword evidence="6 10" id="KW-0560">Oxidoreductase</keyword>
<dbReference type="AlphaFoldDB" id="A0A0D0DRV4"/>
<feature type="signal peptide" evidence="11">
    <location>
        <begin position="1"/>
        <end position="17"/>
    </location>
</feature>
<evidence type="ECO:0000256" key="9">
    <source>
        <dbReference type="PIRSR" id="PIRSR602401-1"/>
    </source>
</evidence>
<dbReference type="Pfam" id="PF00067">
    <property type="entry name" value="p450"/>
    <property type="match status" value="1"/>
</dbReference>
<gene>
    <name evidence="12" type="ORF">PAXRUDRAFT_139741</name>
</gene>
<dbReference type="CDD" id="cd11065">
    <property type="entry name" value="CYP64-like"/>
    <property type="match status" value="1"/>
</dbReference>
<dbReference type="InterPro" id="IPR001128">
    <property type="entry name" value="Cyt_P450"/>
</dbReference>
<evidence type="ECO:0000256" key="5">
    <source>
        <dbReference type="ARBA" id="ARBA00022723"/>
    </source>
</evidence>
<dbReference type="Gene3D" id="1.10.630.10">
    <property type="entry name" value="Cytochrome P450"/>
    <property type="match status" value="1"/>
</dbReference>
<evidence type="ECO:0000256" key="3">
    <source>
        <dbReference type="ARBA" id="ARBA00010617"/>
    </source>
</evidence>
<sequence>MIVPLLALVAVLLTVEGIRKLKRHSGSSRPPLPPGPKPIPFLGNVLELNTDAPYRTYAEWSRIYAGDMLYTRILNQEIIVLNSQEVAVELLEKRSGKYSDRPLLAIADLFGCEWASVFANYGPRFRQHRSLYHQFFRASAALSYRPRQLQTAYEMLTHILDDPTHYAEHFDTFATSVVMSATYGCDINEGETLGRSLKRAADIFCRFGTPELAALCAAFPFLKKLPAWFPFMGWKSEAAECRKLANVGRDGSYLWAWKQVDKGTARPSMVVNAIIRYRLDDDSKDPQLVQAIKDSAATLYAASVETTSSILVVFVYLMMLHPEVQVRAQAEIDHVVGTQRLPDFGDRPALSYVDAVLRETLRCHPVLPLGVPHATSEDDIYGSYHIPKGKAIAHNEVKYPNPTAFLPERFLQSDGTLNDDNLPWIFGFGRRICPGRHLADASLWCAMVSILAVFTIEKTEGSEEVKWAKGLTCHPLPFPCKFVPRCEDKNGQRIASLIYATRVES</sequence>
<evidence type="ECO:0000256" key="11">
    <source>
        <dbReference type="SAM" id="SignalP"/>
    </source>
</evidence>
<dbReference type="InterPro" id="IPR002401">
    <property type="entry name" value="Cyt_P450_E_grp-I"/>
</dbReference>
<evidence type="ECO:0000256" key="1">
    <source>
        <dbReference type="ARBA" id="ARBA00001971"/>
    </source>
</evidence>
<reference evidence="12 13" key="1">
    <citation type="submission" date="2014-04" db="EMBL/GenBank/DDBJ databases">
        <authorList>
            <consortium name="DOE Joint Genome Institute"/>
            <person name="Kuo A."/>
            <person name="Kohler A."/>
            <person name="Jargeat P."/>
            <person name="Nagy L.G."/>
            <person name="Floudas D."/>
            <person name="Copeland A."/>
            <person name="Barry K.W."/>
            <person name="Cichocki N."/>
            <person name="Veneault-Fourrey C."/>
            <person name="LaButti K."/>
            <person name="Lindquist E.A."/>
            <person name="Lipzen A."/>
            <person name="Lundell T."/>
            <person name="Morin E."/>
            <person name="Murat C."/>
            <person name="Sun H."/>
            <person name="Tunlid A."/>
            <person name="Henrissat B."/>
            <person name="Grigoriev I.V."/>
            <person name="Hibbett D.S."/>
            <person name="Martin F."/>
            <person name="Nordberg H.P."/>
            <person name="Cantor M.N."/>
            <person name="Hua S.X."/>
        </authorList>
    </citation>
    <scope>NUCLEOTIDE SEQUENCE [LARGE SCALE GENOMIC DNA]</scope>
    <source>
        <strain evidence="12 13">Ve08.2h10</strain>
    </source>
</reference>
<dbReference type="PANTHER" id="PTHR46300">
    <property type="entry name" value="P450, PUTATIVE (EUROFUNG)-RELATED-RELATED"/>
    <property type="match status" value="1"/>
</dbReference>
<dbReference type="HOGENOM" id="CLU_001570_2_3_1"/>
<dbReference type="SUPFAM" id="SSF48264">
    <property type="entry name" value="Cytochrome P450"/>
    <property type="match status" value="1"/>
</dbReference>
<dbReference type="GO" id="GO:0016705">
    <property type="term" value="F:oxidoreductase activity, acting on paired donors, with incorporation or reduction of molecular oxygen"/>
    <property type="evidence" value="ECO:0007669"/>
    <property type="project" value="InterPro"/>
</dbReference>
<evidence type="ECO:0000256" key="6">
    <source>
        <dbReference type="ARBA" id="ARBA00023002"/>
    </source>
</evidence>
<evidence type="ECO:0000256" key="2">
    <source>
        <dbReference type="ARBA" id="ARBA00005179"/>
    </source>
</evidence>
<keyword evidence="11" id="KW-0732">Signal</keyword>
<dbReference type="InParanoid" id="A0A0D0DRV4"/>
<reference evidence="13" key="2">
    <citation type="submission" date="2015-01" db="EMBL/GenBank/DDBJ databases">
        <title>Evolutionary Origins and Diversification of the Mycorrhizal Mutualists.</title>
        <authorList>
            <consortium name="DOE Joint Genome Institute"/>
            <consortium name="Mycorrhizal Genomics Consortium"/>
            <person name="Kohler A."/>
            <person name="Kuo A."/>
            <person name="Nagy L.G."/>
            <person name="Floudas D."/>
            <person name="Copeland A."/>
            <person name="Barry K.W."/>
            <person name="Cichocki N."/>
            <person name="Veneault-Fourrey C."/>
            <person name="LaButti K."/>
            <person name="Lindquist E.A."/>
            <person name="Lipzen A."/>
            <person name="Lundell T."/>
            <person name="Morin E."/>
            <person name="Murat C."/>
            <person name="Riley R."/>
            <person name="Ohm R."/>
            <person name="Sun H."/>
            <person name="Tunlid A."/>
            <person name="Henrissat B."/>
            <person name="Grigoriev I.V."/>
            <person name="Hibbett D.S."/>
            <person name="Martin F."/>
        </authorList>
    </citation>
    <scope>NUCLEOTIDE SEQUENCE [LARGE SCALE GENOMIC DNA]</scope>
    <source>
        <strain evidence="13">Ve08.2h10</strain>
    </source>
</reference>
<comment type="pathway">
    <text evidence="2">Secondary metabolite biosynthesis.</text>
</comment>
<evidence type="ECO:0000256" key="7">
    <source>
        <dbReference type="ARBA" id="ARBA00023004"/>
    </source>
</evidence>
<dbReference type="InterPro" id="IPR050364">
    <property type="entry name" value="Cytochrome_P450_fung"/>
</dbReference>
<evidence type="ECO:0000313" key="12">
    <source>
        <dbReference type="EMBL" id="KIK95878.1"/>
    </source>
</evidence>
<keyword evidence="7 9" id="KW-0408">Iron</keyword>
<keyword evidence="13" id="KW-1185">Reference proteome</keyword>
<dbReference type="PROSITE" id="PS00086">
    <property type="entry name" value="CYTOCHROME_P450"/>
    <property type="match status" value="1"/>
</dbReference>
<organism evidence="12 13">
    <name type="scientific">Paxillus rubicundulus Ve08.2h10</name>
    <dbReference type="NCBI Taxonomy" id="930991"/>
    <lineage>
        <taxon>Eukaryota</taxon>
        <taxon>Fungi</taxon>
        <taxon>Dikarya</taxon>
        <taxon>Basidiomycota</taxon>
        <taxon>Agaricomycotina</taxon>
        <taxon>Agaricomycetes</taxon>
        <taxon>Agaricomycetidae</taxon>
        <taxon>Boletales</taxon>
        <taxon>Paxilineae</taxon>
        <taxon>Paxillaceae</taxon>
        <taxon>Paxillus</taxon>
    </lineage>
</organism>
<dbReference type="PRINTS" id="PR00463">
    <property type="entry name" value="EP450I"/>
</dbReference>
<name>A0A0D0DRV4_9AGAM</name>
<feature type="binding site" description="axial binding residue" evidence="9">
    <location>
        <position position="433"/>
    </location>
    <ligand>
        <name>heme</name>
        <dbReference type="ChEBI" id="CHEBI:30413"/>
    </ligand>
    <ligandPart>
        <name>Fe</name>
        <dbReference type="ChEBI" id="CHEBI:18248"/>
    </ligandPart>
</feature>
<proteinExistence type="inferred from homology"/>
<evidence type="ECO:0008006" key="14">
    <source>
        <dbReference type="Google" id="ProtNLM"/>
    </source>
</evidence>
<dbReference type="STRING" id="930991.A0A0D0DRV4"/>
<dbReference type="InterPro" id="IPR017972">
    <property type="entry name" value="Cyt_P450_CS"/>
</dbReference>
<keyword evidence="5 9" id="KW-0479">Metal-binding</keyword>
<accession>A0A0D0DRV4</accession>
<evidence type="ECO:0000313" key="13">
    <source>
        <dbReference type="Proteomes" id="UP000054538"/>
    </source>
</evidence>
<dbReference type="OrthoDB" id="2789670at2759"/>
<keyword evidence="8 10" id="KW-0503">Monooxygenase</keyword>